<dbReference type="Gene3D" id="2.60.40.10">
    <property type="entry name" value="Immunoglobulins"/>
    <property type="match status" value="1"/>
</dbReference>
<keyword evidence="4" id="KW-0812">Transmembrane</keyword>
<dbReference type="InterPro" id="IPR002931">
    <property type="entry name" value="Transglutaminase-like"/>
</dbReference>
<keyword evidence="4" id="KW-0472">Membrane</keyword>
<evidence type="ECO:0000313" key="6">
    <source>
        <dbReference type="EMBL" id="HJD30164.1"/>
    </source>
</evidence>
<organism evidence="6 7">
    <name type="scientific">Candidatus Blautia avicola</name>
    <dbReference type="NCBI Taxonomy" id="2838483"/>
    <lineage>
        <taxon>Bacteria</taxon>
        <taxon>Bacillati</taxon>
        <taxon>Bacillota</taxon>
        <taxon>Clostridia</taxon>
        <taxon>Lachnospirales</taxon>
        <taxon>Lachnospiraceae</taxon>
        <taxon>Blautia</taxon>
    </lineage>
</organism>
<feature type="domain" description="HYR" evidence="5">
    <location>
        <begin position="353"/>
        <end position="439"/>
    </location>
</feature>
<reference evidence="6" key="1">
    <citation type="journal article" date="2021" name="PeerJ">
        <title>Extensive microbial diversity within the chicken gut microbiome revealed by metagenomics and culture.</title>
        <authorList>
            <person name="Gilroy R."/>
            <person name="Ravi A."/>
            <person name="Getino M."/>
            <person name="Pursley I."/>
            <person name="Horton D.L."/>
            <person name="Alikhan N.F."/>
            <person name="Baker D."/>
            <person name="Gharbi K."/>
            <person name="Hall N."/>
            <person name="Watson M."/>
            <person name="Adriaenssens E.M."/>
            <person name="Foster-Nyarko E."/>
            <person name="Jarju S."/>
            <person name="Secka A."/>
            <person name="Antonio M."/>
            <person name="Oren A."/>
            <person name="Chaudhuri R.R."/>
            <person name="La Ragione R."/>
            <person name="Hildebrand F."/>
            <person name="Pallen M.J."/>
        </authorList>
    </citation>
    <scope>NUCLEOTIDE SEQUENCE</scope>
    <source>
        <strain evidence="6">ChiBcec6-4105</strain>
    </source>
</reference>
<evidence type="ECO:0000256" key="4">
    <source>
        <dbReference type="SAM" id="Phobius"/>
    </source>
</evidence>
<feature type="compositionally biased region" description="Low complexity" evidence="3">
    <location>
        <begin position="108"/>
        <end position="120"/>
    </location>
</feature>
<feature type="region of interest" description="Disordered" evidence="3">
    <location>
        <begin position="1"/>
        <end position="152"/>
    </location>
</feature>
<dbReference type="Gene3D" id="3.10.620.30">
    <property type="match status" value="1"/>
</dbReference>
<dbReference type="EMBL" id="DWUY01000314">
    <property type="protein sequence ID" value="HJD30164.1"/>
    <property type="molecule type" value="Genomic_DNA"/>
</dbReference>
<proteinExistence type="predicted"/>
<feature type="compositionally biased region" description="Basic and acidic residues" evidence="3">
    <location>
        <begin position="141"/>
        <end position="152"/>
    </location>
</feature>
<dbReference type="InterPro" id="IPR032179">
    <property type="entry name" value="Cry22Aa_Ig-like"/>
</dbReference>
<accession>A0A9D2TYV9</accession>
<gene>
    <name evidence="6" type="ORF">H9914_14400</name>
</gene>
<dbReference type="InterPro" id="IPR003410">
    <property type="entry name" value="HYR_dom"/>
</dbReference>
<feature type="compositionally biased region" description="Basic and acidic residues" evidence="3">
    <location>
        <begin position="24"/>
        <end position="35"/>
    </location>
</feature>
<sequence length="602" mass="67110">MNEYQEKRKTGTGQVSGEVFRQGSDQRRRVRRPEQTSHSQNRTFQSRDLAHQPQGTYRAEYIPKSRKTTNRENISAAGTRRRSVSETGRTGYPSAGGRTASTRRRSSGTRTPGASSGATGNRTAHSSGSARRRVSEPSYRSVERSRSVRAGERAGRKLEELEILEQENERDYQEYLERKRKRQERKRREEEAQRRRRRLMVRGGGAGLIAVILIIVVYRLFFSNPVLRTVTVEAGAQDFQTAAFLRRDVDAEFVTDMSQVDTSHVGEQKVVLDAGGKERTSTLVVQDTTAPKAQPETAMINIDGDLSADELVTDIDDATDVTCSFKEKPDLSQEGTVPVTVILTDEGGNTAEVDSEVEVIVDTEPPVIDGVAPLEGFIGDPVSYKSEITVTDNCDKEVDLEVDNSDVDTETPGTYDVRYTATDKAGNTAEAETTITMKEKPDNYVEPEEVYAEADEVLAEITTDDMTLKEKARAIYDWCRANIGYISTSDKDSWTNGAHQGFTQHQGDCFIFFSTAKALLTEADIPNIDVVKSDTSHSRHYWSLINCGDGWYHFDTTPRTGGGEFFMLTDEELLSYSASHNNSHIFDQSLYPATPTEDSTIE</sequence>
<comment type="caution">
    <text evidence="6">The sequence shown here is derived from an EMBL/GenBank/DDBJ whole genome shotgun (WGS) entry which is preliminary data.</text>
</comment>
<evidence type="ECO:0000259" key="5">
    <source>
        <dbReference type="PROSITE" id="PS50825"/>
    </source>
</evidence>
<dbReference type="PROSITE" id="PS50825">
    <property type="entry name" value="HYR"/>
    <property type="match status" value="1"/>
</dbReference>
<dbReference type="Pfam" id="PF16403">
    <property type="entry name" value="Bact_surface_Ig-like"/>
    <property type="match status" value="1"/>
</dbReference>
<dbReference type="InterPro" id="IPR038765">
    <property type="entry name" value="Papain-like_cys_pep_sf"/>
</dbReference>
<feature type="compositionally biased region" description="Polar residues" evidence="3">
    <location>
        <begin position="36"/>
        <end position="46"/>
    </location>
</feature>
<evidence type="ECO:0000256" key="2">
    <source>
        <dbReference type="SAM" id="Coils"/>
    </source>
</evidence>
<protein>
    <submittedName>
        <fullName evidence="6">DUF5011 domain-containing protein</fullName>
    </submittedName>
</protein>
<keyword evidence="2" id="KW-0175">Coiled coil</keyword>
<dbReference type="AlphaFoldDB" id="A0A9D2TYV9"/>
<keyword evidence="4" id="KW-1133">Transmembrane helix</keyword>
<dbReference type="InterPro" id="IPR013783">
    <property type="entry name" value="Ig-like_fold"/>
</dbReference>
<dbReference type="Pfam" id="PF01841">
    <property type="entry name" value="Transglut_core"/>
    <property type="match status" value="1"/>
</dbReference>
<dbReference type="SUPFAM" id="SSF54001">
    <property type="entry name" value="Cysteine proteinases"/>
    <property type="match status" value="1"/>
</dbReference>
<reference evidence="6" key="2">
    <citation type="submission" date="2021-04" db="EMBL/GenBank/DDBJ databases">
        <authorList>
            <person name="Gilroy R."/>
        </authorList>
    </citation>
    <scope>NUCLEOTIDE SEQUENCE</scope>
    <source>
        <strain evidence="6">ChiBcec6-4105</strain>
    </source>
</reference>
<evidence type="ECO:0000256" key="1">
    <source>
        <dbReference type="ARBA" id="ARBA00022737"/>
    </source>
</evidence>
<evidence type="ECO:0000256" key="3">
    <source>
        <dbReference type="SAM" id="MobiDB-lite"/>
    </source>
</evidence>
<feature type="transmembrane region" description="Helical" evidence="4">
    <location>
        <begin position="199"/>
        <end position="221"/>
    </location>
</feature>
<keyword evidence="1" id="KW-0677">Repeat</keyword>
<dbReference type="Proteomes" id="UP000823892">
    <property type="component" value="Unassembled WGS sequence"/>
</dbReference>
<evidence type="ECO:0000313" key="7">
    <source>
        <dbReference type="Proteomes" id="UP000823892"/>
    </source>
</evidence>
<feature type="coiled-coil region" evidence="2">
    <location>
        <begin position="158"/>
        <end position="196"/>
    </location>
</feature>
<name>A0A9D2TYV9_9FIRM</name>